<feature type="compositionally biased region" description="Basic and acidic residues" evidence="10">
    <location>
        <begin position="328"/>
        <end position="346"/>
    </location>
</feature>
<dbReference type="InterPro" id="IPR033603">
    <property type="entry name" value="CEP44"/>
</dbReference>
<name>A0ABQ9YGJ8_9EUKA</name>
<sequence length="366" mass="42813">MTLPVRGKATRILNELTRMKYSRDIPLHDLLIAQPSILLDICKFAVSFSPELRYWLNEIGYQIRFLTDLDFVCALFRLLRTEFHYNPLMSTDKFLTSSESAEKKLDIVLDVLRFCQQKHVEIINQNKGRRRQVLPRVAKLYKQMKPTPDEQPLNPAQTPKKTKPRHRRERREKFKNVRENMGITHIPLTNHSPAAQHMTEEREETLSGSDDLSAIDVDFPTSPFRFFRVRSEEATADVVKNRMAPDLMAELSRTQQKLRNAEERIEKLTQSSHLMLEYIDRLEQRLRDPEQHSQIQVTTSQFTTEPVLSETDDVPTSVTESQDPGLSDEERTGNADDFNRSSSRLNERVKEAFGLRERFSHREEQF</sequence>
<evidence type="ECO:0000259" key="11">
    <source>
        <dbReference type="Pfam" id="PF15007"/>
    </source>
</evidence>
<evidence type="ECO:0000313" key="13">
    <source>
        <dbReference type="Proteomes" id="UP001281761"/>
    </source>
</evidence>
<keyword evidence="7" id="KW-0206">Cytoskeleton</keyword>
<accession>A0ABQ9YGJ8</accession>
<feature type="coiled-coil region" evidence="9">
    <location>
        <begin position="244"/>
        <end position="271"/>
    </location>
</feature>
<evidence type="ECO:0000256" key="8">
    <source>
        <dbReference type="ARBA" id="ARBA00046235"/>
    </source>
</evidence>
<evidence type="ECO:0000256" key="5">
    <source>
        <dbReference type="ARBA" id="ARBA00022490"/>
    </source>
</evidence>
<feature type="region of interest" description="Disordered" evidence="10">
    <location>
        <begin position="290"/>
        <end position="346"/>
    </location>
</feature>
<evidence type="ECO:0000256" key="9">
    <source>
        <dbReference type="SAM" id="Coils"/>
    </source>
</evidence>
<feature type="compositionally biased region" description="Polar residues" evidence="10">
    <location>
        <begin position="314"/>
        <end position="324"/>
    </location>
</feature>
<evidence type="ECO:0000256" key="10">
    <source>
        <dbReference type="SAM" id="MobiDB-lite"/>
    </source>
</evidence>
<feature type="compositionally biased region" description="Polar residues" evidence="10">
    <location>
        <begin position="292"/>
        <end position="306"/>
    </location>
</feature>
<organism evidence="12 13">
    <name type="scientific">Blattamonas nauphoetae</name>
    <dbReference type="NCBI Taxonomy" id="2049346"/>
    <lineage>
        <taxon>Eukaryota</taxon>
        <taxon>Metamonada</taxon>
        <taxon>Preaxostyla</taxon>
        <taxon>Oxymonadida</taxon>
        <taxon>Blattamonas</taxon>
    </lineage>
</organism>
<dbReference type="InterPro" id="IPR029157">
    <property type="entry name" value="CEP44_CC"/>
</dbReference>
<evidence type="ECO:0000256" key="3">
    <source>
        <dbReference type="ARBA" id="ARBA00004647"/>
    </source>
</evidence>
<reference evidence="12 13" key="1">
    <citation type="journal article" date="2022" name="bioRxiv">
        <title>Genomics of Preaxostyla Flagellates Illuminates Evolutionary Transitions and the Path Towards Mitochondrial Loss.</title>
        <authorList>
            <person name="Novak L.V.F."/>
            <person name="Treitli S.C."/>
            <person name="Pyrih J."/>
            <person name="Halakuc P."/>
            <person name="Pipaliya S.V."/>
            <person name="Vacek V."/>
            <person name="Brzon O."/>
            <person name="Soukal P."/>
            <person name="Eme L."/>
            <person name="Dacks J.B."/>
            <person name="Karnkowska A."/>
            <person name="Elias M."/>
            <person name="Hampl V."/>
        </authorList>
    </citation>
    <scope>NUCLEOTIDE SEQUENCE [LARGE SCALE GENOMIC DNA]</scope>
    <source>
        <strain evidence="12">NAU3</strain>
        <tissue evidence="12">Gut</tissue>
    </source>
</reference>
<gene>
    <name evidence="12" type="ORF">BLNAU_1919</name>
</gene>
<evidence type="ECO:0000256" key="6">
    <source>
        <dbReference type="ARBA" id="ARBA00023054"/>
    </source>
</evidence>
<evidence type="ECO:0000313" key="12">
    <source>
        <dbReference type="EMBL" id="KAK2962896.1"/>
    </source>
</evidence>
<keyword evidence="5" id="KW-0963">Cytoplasm</keyword>
<keyword evidence="13" id="KW-1185">Reference proteome</keyword>
<keyword evidence="6 9" id="KW-0175">Coiled coil</keyword>
<comment type="subcellular location">
    <subcellularLocation>
        <location evidence="1">Cytoplasm</location>
        <location evidence="1">Cytoskeleton</location>
        <location evidence="1">Microtubule organizing center</location>
        <location evidence="1">Centrosome</location>
        <location evidence="1">Centriole</location>
    </subcellularLocation>
    <subcellularLocation>
        <location evidence="3">Cytoplasm</location>
        <location evidence="3">Cytoskeleton</location>
        <location evidence="3">Spindle pole</location>
    </subcellularLocation>
    <subcellularLocation>
        <location evidence="2">Midbody</location>
    </subcellularLocation>
</comment>
<dbReference type="Pfam" id="PF15007">
    <property type="entry name" value="CEP44"/>
    <property type="match status" value="1"/>
</dbReference>
<comment type="caution">
    <text evidence="12">The sequence shown here is derived from an EMBL/GenBank/DDBJ whole genome shotgun (WGS) entry which is preliminary data.</text>
</comment>
<feature type="domain" description="Centrosomal CEP44" evidence="11">
    <location>
        <begin position="5"/>
        <end position="127"/>
    </location>
</feature>
<feature type="region of interest" description="Disordered" evidence="10">
    <location>
        <begin position="144"/>
        <end position="174"/>
    </location>
</feature>
<dbReference type="PANTHER" id="PTHR31477:SF1">
    <property type="entry name" value="CENTROSOMAL PROTEIN OF 44 KDA"/>
    <property type="match status" value="1"/>
</dbReference>
<comment type="function">
    <text evidence="8">Centriole-enriched microtubule-binding protein involved in centriole biogenesis. In collaboration with CEP295 and POC1B, is required for the centriole-to-centrosome conversion by ensuring the formation of bona fide centriole wall. Functions as a linker component that maintains centrosome cohesion. Associates with CROCC and regulates its stability and localization to the centrosome.</text>
</comment>
<feature type="compositionally biased region" description="Basic residues" evidence="10">
    <location>
        <begin position="160"/>
        <end position="170"/>
    </location>
</feature>
<evidence type="ECO:0000256" key="7">
    <source>
        <dbReference type="ARBA" id="ARBA00023212"/>
    </source>
</evidence>
<dbReference type="PANTHER" id="PTHR31477">
    <property type="entry name" value="CENTROSOMAL PROTEIN OF 44 KDA"/>
    <property type="match status" value="1"/>
</dbReference>
<evidence type="ECO:0000256" key="1">
    <source>
        <dbReference type="ARBA" id="ARBA00004114"/>
    </source>
</evidence>
<dbReference type="EMBL" id="JARBJD010000008">
    <property type="protein sequence ID" value="KAK2962896.1"/>
    <property type="molecule type" value="Genomic_DNA"/>
</dbReference>
<evidence type="ECO:0000256" key="4">
    <source>
        <dbReference type="ARBA" id="ARBA00014053"/>
    </source>
</evidence>
<evidence type="ECO:0000256" key="2">
    <source>
        <dbReference type="ARBA" id="ARBA00004214"/>
    </source>
</evidence>
<protein>
    <recommendedName>
        <fullName evidence="4">Centrosomal protein of 44 kDa</fullName>
    </recommendedName>
</protein>
<dbReference type="Proteomes" id="UP001281761">
    <property type="component" value="Unassembled WGS sequence"/>
</dbReference>
<proteinExistence type="predicted"/>